<keyword evidence="12" id="KW-0325">Glycoprotein</keyword>
<dbReference type="EC" id="2.4.1.-" evidence="13"/>
<dbReference type="GO" id="GO:0000139">
    <property type="term" value="C:Golgi membrane"/>
    <property type="evidence" value="ECO:0007669"/>
    <property type="project" value="UniProtKB-SubCell"/>
</dbReference>
<protein>
    <recommendedName>
        <fullName evidence="13">Hexosyltransferase</fullName>
        <ecNumber evidence="13">2.4.1.-</ecNumber>
    </recommendedName>
</protein>
<keyword evidence="11" id="KW-0472">Membrane</keyword>
<evidence type="ECO:0000256" key="13">
    <source>
        <dbReference type="RuleBase" id="RU363063"/>
    </source>
</evidence>
<name>A0AA88IX05_CHASR</name>
<keyword evidence="4 13" id="KW-0328">Glycosyltransferase</keyword>
<keyword evidence="8" id="KW-1133">Transmembrane helix</keyword>
<dbReference type="PANTHER" id="PTHR11214:SF115">
    <property type="entry name" value="HEXOSYLTRANSFERASE"/>
    <property type="match status" value="1"/>
</dbReference>
<organism evidence="14 15">
    <name type="scientific">Channa striata</name>
    <name type="common">Snakehead murrel</name>
    <name type="synonym">Ophicephalus striatus</name>
    <dbReference type="NCBI Taxonomy" id="64152"/>
    <lineage>
        <taxon>Eukaryota</taxon>
        <taxon>Metazoa</taxon>
        <taxon>Chordata</taxon>
        <taxon>Craniata</taxon>
        <taxon>Vertebrata</taxon>
        <taxon>Euteleostomi</taxon>
        <taxon>Actinopterygii</taxon>
        <taxon>Neopterygii</taxon>
        <taxon>Teleostei</taxon>
        <taxon>Neoteleostei</taxon>
        <taxon>Acanthomorphata</taxon>
        <taxon>Anabantaria</taxon>
        <taxon>Anabantiformes</taxon>
        <taxon>Channoidei</taxon>
        <taxon>Channidae</taxon>
        <taxon>Channa</taxon>
    </lineage>
</organism>
<dbReference type="Pfam" id="PF01762">
    <property type="entry name" value="Galactosyl_T"/>
    <property type="match status" value="1"/>
</dbReference>
<dbReference type="GO" id="GO:0008499">
    <property type="term" value="F:N-acetyl-beta-D-glucosaminide beta-(1,3)-galactosyltransferase activity"/>
    <property type="evidence" value="ECO:0007669"/>
    <property type="project" value="TreeGrafter"/>
</dbReference>
<dbReference type="GO" id="GO:0006629">
    <property type="term" value="P:lipid metabolic process"/>
    <property type="evidence" value="ECO:0007669"/>
    <property type="project" value="UniProtKB-KW"/>
</dbReference>
<comment type="similarity">
    <text evidence="3 13">Belongs to the glycosyltransferase 31 family.</text>
</comment>
<comment type="pathway">
    <text evidence="2">Protein modification; protein glycosylation.</text>
</comment>
<evidence type="ECO:0000256" key="6">
    <source>
        <dbReference type="ARBA" id="ARBA00022692"/>
    </source>
</evidence>
<gene>
    <name evidence="14" type="ORF">Q5P01_025559</name>
</gene>
<keyword evidence="7" id="KW-0735">Signal-anchor</keyword>
<evidence type="ECO:0000256" key="8">
    <source>
        <dbReference type="ARBA" id="ARBA00022989"/>
    </source>
</evidence>
<proteinExistence type="inferred from homology"/>
<comment type="caution">
    <text evidence="14">The sequence shown here is derived from an EMBL/GenBank/DDBJ whole genome shotgun (WGS) entry which is preliminary data.</text>
</comment>
<keyword evidence="10" id="KW-0443">Lipid metabolism</keyword>
<accession>A0AA88IX05</accession>
<comment type="subcellular location">
    <subcellularLocation>
        <location evidence="1 13">Golgi apparatus membrane</location>
        <topology evidence="1 13">Single-pass type II membrane protein</topology>
    </subcellularLocation>
</comment>
<evidence type="ECO:0000313" key="15">
    <source>
        <dbReference type="Proteomes" id="UP001187415"/>
    </source>
</evidence>
<evidence type="ECO:0000256" key="5">
    <source>
        <dbReference type="ARBA" id="ARBA00022679"/>
    </source>
</evidence>
<dbReference type="PROSITE" id="PS51257">
    <property type="entry name" value="PROKAR_LIPOPROTEIN"/>
    <property type="match status" value="1"/>
</dbReference>
<dbReference type="PANTHER" id="PTHR11214">
    <property type="entry name" value="BETA-1,3-N-ACETYLGLUCOSAMINYLTRANSFERASE"/>
    <property type="match status" value="1"/>
</dbReference>
<keyword evidence="5" id="KW-0808">Transferase</keyword>
<dbReference type="AlphaFoldDB" id="A0AA88IX05"/>
<evidence type="ECO:0000256" key="2">
    <source>
        <dbReference type="ARBA" id="ARBA00004922"/>
    </source>
</evidence>
<dbReference type="EMBL" id="JAUPFM010000021">
    <property type="protein sequence ID" value="KAK2817368.1"/>
    <property type="molecule type" value="Genomic_DNA"/>
</dbReference>
<dbReference type="InterPro" id="IPR002659">
    <property type="entry name" value="Glyco_trans_31"/>
</dbReference>
<keyword evidence="9 13" id="KW-0333">Golgi apparatus</keyword>
<dbReference type="Gene3D" id="3.90.550.50">
    <property type="match status" value="1"/>
</dbReference>
<dbReference type="FunFam" id="3.90.550.50:FF:000001">
    <property type="entry name" value="Hexosyltransferase"/>
    <property type="match status" value="1"/>
</dbReference>
<dbReference type="Proteomes" id="UP001187415">
    <property type="component" value="Unassembled WGS sequence"/>
</dbReference>
<evidence type="ECO:0000313" key="14">
    <source>
        <dbReference type="EMBL" id="KAK2817368.1"/>
    </source>
</evidence>
<evidence type="ECO:0000256" key="10">
    <source>
        <dbReference type="ARBA" id="ARBA00023098"/>
    </source>
</evidence>
<keyword evidence="6" id="KW-0812">Transmembrane</keyword>
<evidence type="ECO:0000256" key="1">
    <source>
        <dbReference type="ARBA" id="ARBA00004323"/>
    </source>
</evidence>
<evidence type="ECO:0000256" key="3">
    <source>
        <dbReference type="ARBA" id="ARBA00008661"/>
    </source>
</evidence>
<evidence type="ECO:0000256" key="12">
    <source>
        <dbReference type="ARBA" id="ARBA00023180"/>
    </source>
</evidence>
<keyword evidence="15" id="KW-1185">Reference proteome</keyword>
<evidence type="ECO:0000256" key="7">
    <source>
        <dbReference type="ARBA" id="ARBA00022968"/>
    </source>
</evidence>
<evidence type="ECO:0000256" key="11">
    <source>
        <dbReference type="ARBA" id="ARBA00023136"/>
    </source>
</evidence>
<dbReference type="GO" id="GO:0006493">
    <property type="term" value="P:protein O-linked glycosylation"/>
    <property type="evidence" value="ECO:0007669"/>
    <property type="project" value="TreeGrafter"/>
</dbReference>
<evidence type="ECO:0000256" key="9">
    <source>
        <dbReference type="ARBA" id="ARBA00023034"/>
    </source>
</evidence>
<reference evidence="14" key="1">
    <citation type="submission" date="2023-07" db="EMBL/GenBank/DDBJ databases">
        <title>Chromosome-level Genome Assembly of Striped Snakehead (Channa striata).</title>
        <authorList>
            <person name="Liu H."/>
        </authorList>
    </citation>
    <scope>NUCLEOTIDE SEQUENCE</scope>
    <source>
        <strain evidence="14">Gz</strain>
        <tissue evidence="14">Muscle</tissue>
    </source>
</reference>
<sequence>MGREDNLLTDHALRSLFFTAGSSSCFCFVQDSLSCVTLYLAALGHGRRALPSINTTIGFSIRLLHPQVFSTTKSTQRNYHFIMDNMNVCKNETPFLVLMVPVAPNDVAARDAIRQTWGKESLVQGKVVYTLFMLGLSSGGDVKQQQEKLKQENLQHLDLIQSDFMDTYFNLTIKTMVIMDWLANRCPTAAYAMKIDSDMFLNIDNLVSMLQKPEIPKMNYLTGMLMWNRPVVRSKNSKWYVSEEMYPDPQYPTYTLGMGYVFSNDLPLKIVEASKSVKPFNIEDAYIGVCMKNLGLQITSPPDPSQFRAYNTGYNRCEYSKIITYILGSSEELDQDQDRTFLAVSKASGNVRHKEEGTSGSEACLTRTPERLRAVRAFTRILHQGELPGGGRGRRGDVTPDGDVHARYIFPESPRHVCCVRRLKGFPDPAHEQALVLSCNGEQEEMPKTHLNLHPGSCDRLPRLSPV</sequence>
<evidence type="ECO:0000256" key="4">
    <source>
        <dbReference type="ARBA" id="ARBA00022676"/>
    </source>
</evidence>